<dbReference type="AlphaFoldDB" id="A0A370IE32"/>
<accession>A0A370IE32</accession>
<evidence type="ECO:0000313" key="1">
    <source>
        <dbReference type="EMBL" id="RDI68982.1"/>
    </source>
</evidence>
<comment type="caution">
    <text evidence="1">The sequence shown here is derived from an EMBL/GenBank/DDBJ whole genome shotgun (WGS) entry which is preliminary data.</text>
</comment>
<gene>
    <name evidence="1" type="ORF">DFR76_101519</name>
</gene>
<dbReference type="RefSeq" id="WP_067990799.1">
    <property type="nucleotide sequence ID" value="NZ_QQBC01000001.1"/>
</dbReference>
<name>A0A370IE32_9NOCA</name>
<organism evidence="1 2">
    <name type="scientific">Nocardia pseudobrasiliensis</name>
    <dbReference type="NCBI Taxonomy" id="45979"/>
    <lineage>
        <taxon>Bacteria</taxon>
        <taxon>Bacillati</taxon>
        <taxon>Actinomycetota</taxon>
        <taxon>Actinomycetes</taxon>
        <taxon>Mycobacteriales</taxon>
        <taxon>Nocardiaceae</taxon>
        <taxon>Nocardia</taxon>
    </lineage>
</organism>
<proteinExistence type="predicted"/>
<reference evidence="1 2" key="1">
    <citation type="submission" date="2018-07" db="EMBL/GenBank/DDBJ databases">
        <title>Genomic Encyclopedia of Type Strains, Phase IV (KMG-IV): sequencing the most valuable type-strain genomes for metagenomic binning, comparative biology and taxonomic classification.</title>
        <authorList>
            <person name="Goeker M."/>
        </authorList>
    </citation>
    <scope>NUCLEOTIDE SEQUENCE [LARGE SCALE GENOMIC DNA]</scope>
    <source>
        <strain evidence="1 2">DSM 44290</strain>
    </source>
</reference>
<dbReference type="InterPro" id="IPR029058">
    <property type="entry name" value="AB_hydrolase_fold"/>
</dbReference>
<keyword evidence="2" id="KW-1185">Reference proteome</keyword>
<protein>
    <submittedName>
        <fullName evidence="1">PE-PPE domain-containing protein</fullName>
    </submittedName>
</protein>
<dbReference type="Gene3D" id="3.40.50.1820">
    <property type="entry name" value="alpha/beta hydrolase"/>
    <property type="match status" value="1"/>
</dbReference>
<dbReference type="STRING" id="1210086.GCA_001613105_00373"/>
<dbReference type="SUPFAM" id="SSF53474">
    <property type="entry name" value="alpha/beta-Hydrolases"/>
    <property type="match status" value="1"/>
</dbReference>
<dbReference type="Proteomes" id="UP000254869">
    <property type="component" value="Unassembled WGS sequence"/>
</dbReference>
<evidence type="ECO:0000313" key="2">
    <source>
        <dbReference type="Proteomes" id="UP000254869"/>
    </source>
</evidence>
<dbReference type="EMBL" id="QQBC01000001">
    <property type="protein sequence ID" value="RDI68982.1"/>
    <property type="molecule type" value="Genomic_DNA"/>
</dbReference>
<sequence length="300" mass="32694">MAQHKLFCIPGTWEAVAAAERLGRIEPGSEIGMLTGVTDLLDRSVFDVVYVNYPASFGPIPGGGESVLDALGHPSYRTSRDMGIAELGRLIRAHEGSFGILGYSQGAAIASLVGRELVSGSLRHRMRDCHWLHAVASPHRARGHTFPQGNQLAGQGISGDPIRRTGSIDWFDYCLPGDIYADADLADTYLQLGYTLAMDLSVVDPFTMIASLTDSLLRGKLRDAIIELGEDPLRMIHKVAVTAATLVAFLQNFPHDKYGVREIVPGLTALRHSANHLNFWGPRTPVSEELRPPVTALLYR</sequence>